<dbReference type="PROSITE" id="PS50011">
    <property type="entry name" value="PROTEIN_KINASE_DOM"/>
    <property type="match status" value="1"/>
</dbReference>
<dbReference type="InterPro" id="IPR011009">
    <property type="entry name" value="Kinase-like_dom_sf"/>
</dbReference>
<dbReference type="GO" id="GO:0007165">
    <property type="term" value="P:signal transduction"/>
    <property type="evidence" value="ECO:0007669"/>
    <property type="project" value="TreeGrafter"/>
</dbReference>
<dbReference type="Gene3D" id="1.10.510.10">
    <property type="entry name" value="Transferase(Phosphotransferase) domain 1"/>
    <property type="match status" value="1"/>
</dbReference>
<dbReference type="CDD" id="cd06606">
    <property type="entry name" value="STKc_MAPKKK"/>
    <property type="match status" value="1"/>
</dbReference>
<dbReference type="SUPFAM" id="SSF56112">
    <property type="entry name" value="Protein kinase-like (PK-like)"/>
    <property type="match status" value="1"/>
</dbReference>
<evidence type="ECO:0000256" key="6">
    <source>
        <dbReference type="RuleBase" id="RU000304"/>
    </source>
</evidence>
<evidence type="ECO:0000256" key="5">
    <source>
        <dbReference type="PROSITE-ProRule" id="PRU10141"/>
    </source>
</evidence>
<keyword evidence="1" id="KW-0808">Transferase</keyword>
<evidence type="ECO:0000256" key="2">
    <source>
        <dbReference type="ARBA" id="ARBA00022741"/>
    </source>
</evidence>
<name>A0A5A7PSC8_STRAF</name>
<sequence length="348" mass="37638">MMDFVRGEKLGQGSFATVSLAFSRGGNPSLPPLMAVKSCGASLSSSLANEKSILQKLGGCPEIIRCFGDCFSFERGERLYNVLLEYAAGGSLADRVKHSGDHGLPEFEVRRHTKAILRGLRHIHSSGYVHCDIKLQNVLIGADGAARIADFGLAKPAGGGPIRSQLRGTPMYMSPEMVAGGEQEPPADVWALGCAVAEMAGGGTAWEGFSDAAALMMRIGVGDQVPRVPAALSGEGRDFLAKCFVKDPRRRWTAEMLLNHPFVAGEDDRKKGAAESESPRCIFEFDHPDWVSEGHFGEDELWVSEGQFGEDELWFTEEPSSKVAARLGELVCERGCDWTASDGWVTVR</sequence>
<keyword evidence="2 5" id="KW-0547">Nucleotide-binding</keyword>
<protein>
    <submittedName>
        <fullName evidence="8">Mitogen-activated protein kinase kinase kinase 19</fullName>
    </submittedName>
</protein>
<keyword evidence="3 8" id="KW-0418">Kinase</keyword>
<evidence type="ECO:0000256" key="3">
    <source>
        <dbReference type="ARBA" id="ARBA00022777"/>
    </source>
</evidence>
<dbReference type="InterPro" id="IPR017441">
    <property type="entry name" value="Protein_kinase_ATP_BS"/>
</dbReference>
<dbReference type="Proteomes" id="UP000325081">
    <property type="component" value="Unassembled WGS sequence"/>
</dbReference>
<dbReference type="SMART" id="SM00220">
    <property type="entry name" value="S_TKc"/>
    <property type="match status" value="1"/>
</dbReference>
<evidence type="ECO:0000259" key="7">
    <source>
        <dbReference type="PROSITE" id="PS50011"/>
    </source>
</evidence>
<dbReference type="GO" id="GO:0004674">
    <property type="term" value="F:protein serine/threonine kinase activity"/>
    <property type="evidence" value="ECO:0007669"/>
    <property type="project" value="UniProtKB-KW"/>
</dbReference>
<comment type="similarity">
    <text evidence="6">Belongs to the protein kinase superfamily.</text>
</comment>
<organism evidence="8 9">
    <name type="scientific">Striga asiatica</name>
    <name type="common">Asiatic witchweed</name>
    <name type="synonym">Buchnera asiatica</name>
    <dbReference type="NCBI Taxonomy" id="4170"/>
    <lineage>
        <taxon>Eukaryota</taxon>
        <taxon>Viridiplantae</taxon>
        <taxon>Streptophyta</taxon>
        <taxon>Embryophyta</taxon>
        <taxon>Tracheophyta</taxon>
        <taxon>Spermatophyta</taxon>
        <taxon>Magnoliopsida</taxon>
        <taxon>eudicotyledons</taxon>
        <taxon>Gunneridae</taxon>
        <taxon>Pentapetalae</taxon>
        <taxon>asterids</taxon>
        <taxon>lamiids</taxon>
        <taxon>Lamiales</taxon>
        <taxon>Orobanchaceae</taxon>
        <taxon>Buchnereae</taxon>
        <taxon>Striga</taxon>
    </lineage>
</organism>
<dbReference type="GO" id="GO:0005524">
    <property type="term" value="F:ATP binding"/>
    <property type="evidence" value="ECO:0007669"/>
    <property type="project" value="UniProtKB-UniRule"/>
</dbReference>
<gene>
    <name evidence="8" type="ORF">STAS_11963</name>
</gene>
<dbReference type="InterPro" id="IPR000719">
    <property type="entry name" value="Prot_kinase_dom"/>
</dbReference>
<dbReference type="AlphaFoldDB" id="A0A5A7PSC8"/>
<dbReference type="PANTHER" id="PTHR48011:SF18">
    <property type="entry name" value="MITOGEN-ACTIVATED PROTEIN KINASE KINASE KINASE 19-RELATED"/>
    <property type="match status" value="1"/>
</dbReference>
<dbReference type="EMBL" id="BKCP01005006">
    <property type="protein sequence ID" value="GER35664.1"/>
    <property type="molecule type" value="Genomic_DNA"/>
</dbReference>
<keyword evidence="6" id="KW-0723">Serine/threonine-protein kinase</keyword>
<comment type="caution">
    <text evidence="8">The sequence shown here is derived from an EMBL/GenBank/DDBJ whole genome shotgun (WGS) entry which is preliminary data.</text>
</comment>
<dbReference type="Pfam" id="PF00069">
    <property type="entry name" value="Pkinase"/>
    <property type="match status" value="1"/>
</dbReference>
<dbReference type="InterPro" id="IPR052751">
    <property type="entry name" value="Plant_MAPKKK"/>
</dbReference>
<dbReference type="PROSITE" id="PS00107">
    <property type="entry name" value="PROTEIN_KINASE_ATP"/>
    <property type="match status" value="1"/>
</dbReference>
<evidence type="ECO:0000313" key="8">
    <source>
        <dbReference type="EMBL" id="GER35664.1"/>
    </source>
</evidence>
<reference evidence="9" key="1">
    <citation type="journal article" date="2019" name="Curr. Biol.">
        <title>Genome Sequence of Striga asiatica Provides Insight into the Evolution of Plant Parasitism.</title>
        <authorList>
            <person name="Yoshida S."/>
            <person name="Kim S."/>
            <person name="Wafula E.K."/>
            <person name="Tanskanen J."/>
            <person name="Kim Y.M."/>
            <person name="Honaas L."/>
            <person name="Yang Z."/>
            <person name="Spallek T."/>
            <person name="Conn C.E."/>
            <person name="Ichihashi Y."/>
            <person name="Cheong K."/>
            <person name="Cui S."/>
            <person name="Der J.P."/>
            <person name="Gundlach H."/>
            <person name="Jiao Y."/>
            <person name="Hori C."/>
            <person name="Ishida J.K."/>
            <person name="Kasahara H."/>
            <person name="Kiba T."/>
            <person name="Kim M.S."/>
            <person name="Koo N."/>
            <person name="Laohavisit A."/>
            <person name="Lee Y.H."/>
            <person name="Lumba S."/>
            <person name="McCourt P."/>
            <person name="Mortimer J.C."/>
            <person name="Mutuku J.M."/>
            <person name="Nomura T."/>
            <person name="Sasaki-Sekimoto Y."/>
            <person name="Seto Y."/>
            <person name="Wang Y."/>
            <person name="Wakatake T."/>
            <person name="Sakakibara H."/>
            <person name="Demura T."/>
            <person name="Yamaguchi S."/>
            <person name="Yoneyama K."/>
            <person name="Manabe R.I."/>
            <person name="Nelson D.C."/>
            <person name="Schulman A.H."/>
            <person name="Timko M.P."/>
            <person name="dePamphilis C.W."/>
            <person name="Choi D."/>
            <person name="Shirasu K."/>
        </authorList>
    </citation>
    <scope>NUCLEOTIDE SEQUENCE [LARGE SCALE GENOMIC DNA]</scope>
    <source>
        <strain evidence="9">cv. UVA1</strain>
    </source>
</reference>
<accession>A0A5A7PSC8</accession>
<dbReference type="PANTHER" id="PTHR48011">
    <property type="entry name" value="CCR4-NOT TRANSCRIPTIONAL COMPLEX SUBUNIT CAF120-RELATED"/>
    <property type="match status" value="1"/>
</dbReference>
<dbReference type="PROSITE" id="PS00108">
    <property type="entry name" value="PROTEIN_KINASE_ST"/>
    <property type="match status" value="1"/>
</dbReference>
<dbReference type="OrthoDB" id="8693905at2759"/>
<keyword evidence="9" id="KW-1185">Reference proteome</keyword>
<evidence type="ECO:0000313" key="9">
    <source>
        <dbReference type="Proteomes" id="UP000325081"/>
    </source>
</evidence>
<proteinExistence type="inferred from homology"/>
<evidence type="ECO:0000256" key="4">
    <source>
        <dbReference type="ARBA" id="ARBA00022840"/>
    </source>
</evidence>
<feature type="domain" description="Protein kinase" evidence="7">
    <location>
        <begin position="4"/>
        <end position="263"/>
    </location>
</feature>
<feature type="binding site" evidence="5">
    <location>
        <position position="37"/>
    </location>
    <ligand>
        <name>ATP</name>
        <dbReference type="ChEBI" id="CHEBI:30616"/>
    </ligand>
</feature>
<evidence type="ECO:0000256" key="1">
    <source>
        <dbReference type="ARBA" id="ARBA00022679"/>
    </source>
</evidence>
<dbReference type="InterPro" id="IPR008271">
    <property type="entry name" value="Ser/Thr_kinase_AS"/>
</dbReference>
<keyword evidence="4 5" id="KW-0067">ATP-binding</keyword>